<accession>A0A934I7H8</accession>
<reference evidence="1" key="1">
    <citation type="submission" date="2020-12" db="EMBL/GenBank/DDBJ databases">
        <title>Sanguibacter suaedae sp. nov., isolated from Suaeda aralocaspica.</title>
        <authorList>
            <person name="Ma Q."/>
        </authorList>
    </citation>
    <scope>NUCLEOTIDE SEQUENCE</scope>
    <source>
        <strain evidence="1">YZGR15</strain>
    </source>
</reference>
<dbReference type="RefSeq" id="WP_230401673.1">
    <property type="nucleotide sequence ID" value="NZ_JAEINH010000001.1"/>
</dbReference>
<organism evidence="1 2">
    <name type="scientific">Sanguibacter suaedae</name>
    <dbReference type="NCBI Taxonomy" id="2795737"/>
    <lineage>
        <taxon>Bacteria</taxon>
        <taxon>Bacillati</taxon>
        <taxon>Actinomycetota</taxon>
        <taxon>Actinomycetes</taxon>
        <taxon>Micrococcales</taxon>
        <taxon>Sanguibacteraceae</taxon>
        <taxon>Sanguibacter</taxon>
    </lineage>
</organism>
<gene>
    <name evidence="1" type="ORF">JAV76_00080</name>
</gene>
<evidence type="ECO:0000313" key="1">
    <source>
        <dbReference type="EMBL" id="MBI9113407.1"/>
    </source>
</evidence>
<dbReference type="Proteomes" id="UP000602087">
    <property type="component" value="Unassembled WGS sequence"/>
</dbReference>
<sequence>MLPESPVNEKSPHTCENVLYDVDVAAVHLEHAAGEVLRTLWPLVDPDSGVMVVGAVCRDVLHAALGMSEQLTATGDLDLAFGVKGWEQYRALTSRLESVAGSGSNIRYRVAGTLVDLVPFGDVEEPVGEVRLPHETSMMSVFGFQEVFAAASRVTLAGGAAVRLPTPAGYAALKLKAWVDRRAHHESKDGRDLGTVMSWYEQSPQVIDRLYEPDDNDAAAAGVLEAADFDPALGAVELLARDAMSVIGANRHAELRRLWQSVDDDLLATDLAPRRALPRGPRTGRLDERVLALRRGIDGPTLR</sequence>
<proteinExistence type="predicted"/>
<keyword evidence="2" id="KW-1185">Reference proteome</keyword>
<protein>
    <recommendedName>
        <fullName evidence="3">Nucleotidyltransferase</fullName>
    </recommendedName>
</protein>
<dbReference type="EMBL" id="JAEINH010000001">
    <property type="protein sequence ID" value="MBI9113407.1"/>
    <property type="molecule type" value="Genomic_DNA"/>
</dbReference>
<evidence type="ECO:0000313" key="2">
    <source>
        <dbReference type="Proteomes" id="UP000602087"/>
    </source>
</evidence>
<name>A0A934I7H8_9MICO</name>
<dbReference type="AlphaFoldDB" id="A0A934I7H8"/>
<evidence type="ECO:0008006" key="3">
    <source>
        <dbReference type="Google" id="ProtNLM"/>
    </source>
</evidence>
<comment type="caution">
    <text evidence="1">The sequence shown here is derived from an EMBL/GenBank/DDBJ whole genome shotgun (WGS) entry which is preliminary data.</text>
</comment>